<dbReference type="EMBL" id="VFOW01000001">
    <property type="protein sequence ID" value="TQL79405.1"/>
    <property type="molecule type" value="Genomic_DNA"/>
</dbReference>
<gene>
    <name evidence="1" type="ORF">FB566_5010</name>
</gene>
<evidence type="ECO:0000313" key="1">
    <source>
        <dbReference type="EMBL" id="TQL79405.1"/>
    </source>
</evidence>
<evidence type="ECO:0000313" key="2">
    <source>
        <dbReference type="Proteomes" id="UP000317043"/>
    </source>
</evidence>
<sequence length="167" mass="18448">MATVVEVLDALWDFSAEPRVFGSLVERVCRFEELVIAEAPDYVAETLQEGSVMFTLAAFKEALSIGTRVIWVQALCAWWFAMALHGMSIGGSPARGSMQMKARRVDVPCRHMTSRLSQWNAPGWQRDMSATNGCNLSWRVLPSGRPGDRISSLVETRSDGGGLIWSP</sequence>
<organism evidence="1 2">
    <name type="scientific">Stackebrandtia endophytica</name>
    <dbReference type="NCBI Taxonomy" id="1496996"/>
    <lineage>
        <taxon>Bacteria</taxon>
        <taxon>Bacillati</taxon>
        <taxon>Actinomycetota</taxon>
        <taxon>Actinomycetes</taxon>
        <taxon>Glycomycetales</taxon>
        <taxon>Glycomycetaceae</taxon>
        <taxon>Stackebrandtia</taxon>
    </lineage>
</organism>
<dbReference type="Proteomes" id="UP000317043">
    <property type="component" value="Unassembled WGS sequence"/>
</dbReference>
<protein>
    <submittedName>
        <fullName evidence="1">Uncharacterized protein</fullName>
    </submittedName>
</protein>
<keyword evidence="2" id="KW-1185">Reference proteome</keyword>
<comment type="caution">
    <text evidence="1">The sequence shown here is derived from an EMBL/GenBank/DDBJ whole genome shotgun (WGS) entry which is preliminary data.</text>
</comment>
<accession>A0A543B3I6</accession>
<dbReference type="AlphaFoldDB" id="A0A543B3I6"/>
<dbReference type="InParanoid" id="A0A543B3I6"/>
<proteinExistence type="predicted"/>
<reference evidence="1 2" key="1">
    <citation type="submission" date="2019-06" db="EMBL/GenBank/DDBJ databases">
        <title>Sequencing the genomes of 1000 actinobacteria strains.</title>
        <authorList>
            <person name="Klenk H.-P."/>
        </authorList>
    </citation>
    <scope>NUCLEOTIDE SEQUENCE [LARGE SCALE GENOMIC DNA]</scope>
    <source>
        <strain evidence="1 2">DSM 45928</strain>
    </source>
</reference>
<name>A0A543B3I6_9ACTN</name>